<dbReference type="Gene3D" id="3.20.20.220">
    <property type="match status" value="1"/>
</dbReference>
<comment type="cofactor">
    <cofactor evidence="1">
        <name>FAD</name>
        <dbReference type="ChEBI" id="CHEBI:57692"/>
    </cofactor>
</comment>
<proteinExistence type="inferred from homology"/>
<dbReference type="Pfam" id="PF02219">
    <property type="entry name" value="MTHFR"/>
    <property type="match status" value="1"/>
</dbReference>
<evidence type="ECO:0000256" key="7">
    <source>
        <dbReference type="ARBA" id="ARBA00023002"/>
    </source>
</evidence>
<evidence type="ECO:0000313" key="10">
    <source>
        <dbReference type="EMBL" id="CAD8779931.1"/>
    </source>
</evidence>
<sequence>MKIIDKINLKIEERRPFFSFEFFPPRTEEGVENLFERQERLVSYGPVFCDITWGAGGSTADVTQDIAVKMQNLVGVETMMHLTCTNMPKERLEIALKEVQKAGVKNILALRGDAPKGQDKFEAIEGGFSCALDLVKYIKKEFGSYFGIGVAGYPEAHPDSIVDDPEQMKKNYFENIEYLKKKVDAGADFIITQLFYDANIFIKFMNDCRAAGITCPILPGIMPIASYAGFKRMTSFCKTHVPQHILDAVEAIKDDEEAIKNFGISYGVEMCRKVLAAGAPGVHLYTLNLERSAVGIVEKLGIMPEQLGSRFPLPWRPASIGTDRTNEGVRPIFWANRPKSYVLRTSHWTEFPSKSWTSKLLASAAFDSSVDQKPLSDAVNVATVTEASLASHVIGDVNKYQMTRHICSTLRQERSRASWGIEVSNVEAVKDVFAKFYLGELRGLPWFEHDVPGAAAASIELREQLAVLCRKGILVMNCQPSARETPATDPVVGWGPTKGYVYQKAYLEFFVAPEAFRSLLPVLQGKENVTYMASDVRGEIFHSNAAPGDVNAVTWGVFPGHELVQPFVATLPAFLSWRDEAFALWDEDWAALYPEGSVSRTVLKAIHDTYVLVSITENDFVNGDLLSKF</sequence>
<evidence type="ECO:0000256" key="5">
    <source>
        <dbReference type="ARBA" id="ARBA00022827"/>
    </source>
</evidence>
<dbReference type="GO" id="GO:0009086">
    <property type="term" value="P:methionine biosynthetic process"/>
    <property type="evidence" value="ECO:0007669"/>
    <property type="project" value="TreeGrafter"/>
</dbReference>
<dbReference type="PANTHER" id="PTHR45754">
    <property type="entry name" value="METHYLENETETRAHYDROFOLATE REDUCTASE"/>
    <property type="match status" value="1"/>
</dbReference>
<dbReference type="UniPathway" id="UPA00193"/>
<dbReference type="EMBL" id="HBFM01022434">
    <property type="protein sequence ID" value="CAD8779931.1"/>
    <property type="molecule type" value="Transcribed_RNA"/>
</dbReference>
<gene>
    <name evidence="10" type="ORF">PPAR00522_LOCUS14581</name>
</gene>
<feature type="domain" description="MTHFR SAM-binding regulatory" evidence="9">
    <location>
        <begin position="310"/>
        <end position="366"/>
    </location>
</feature>
<dbReference type="InterPro" id="IPR003171">
    <property type="entry name" value="Mehydrof_redctse-like"/>
</dbReference>
<evidence type="ECO:0000256" key="3">
    <source>
        <dbReference type="ARBA" id="ARBA00006743"/>
    </source>
</evidence>
<dbReference type="Pfam" id="PF21895">
    <property type="entry name" value="MTHFR_C"/>
    <property type="match status" value="2"/>
</dbReference>
<dbReference type="InterPro" id="IPR053806">
    <property type="entry name" value="MTHFR_C"/>
</dbReference>
<organism evidence="10">
    <name type="scientific">Polytomella parva</name>
    <dbReference type="NCBI Taxonomy" id="51329"/>
    <lineage>
        <taxon>Eukaryota</taxon>
        <taxon>Viridiplantae</taxon>
        <taxon>Chlorophyta</taxon>
        <taxon>core chlorophytes</taxon>
        <taxon>Chlorophyceae</taxon>
        <taxon>CS clade</taxon>
        <taxon>Chlamydomonadales</taxon>
        <taxon>Chlamydomonadaceae</taxon>
        <taxon>Polytomella</taxon>
    </lineage>
</organism>
<name>A0A7S0YJX9_9CHLO</name>
<protein>
    <recommendedName>
        <fullName evidence="9">MTHFR SAM-binding regulatory domain-containing protein</fullName>
    </recommendedName>
</protein>
<keyword evidence="6" id="KW-0521">NADP</keyword>
<keyword evidence="7" id="KW-0560">Oxidoreductase</keyword>
<comment type="similarity">
    <text evidence="3">Belongs to the methylenetetrahydrofolate reductase family.</text>
</comment>
<evidence type="ECO:0000259" key="9">
    <source>
        <dbReference type="Pfam" id="PF21895"/>
    </source>
</evidence>
<feature type="domain" description="MTHFR SAM-binding regulatory" evidence="9">
    <location>
        <begin position="390"/>
        <end position="623"/>
    </location>
</feature>
<dbReference type="InterPro" id="IPR004621">
    <property type="entry name" value="Fadh2_euk"/>
</dbReference>
<keyword evidence="5" id="KW-0274">FAD</keyword>
<evidence type="ECO:0000256" key="6">
    <source>
        <dbReference type="ARBA" id="ARBA00022857"/>
    </source>
</evidence>
<dbReference type="FunFam" id="3.20.20.220:FF:000002">
    <property type="entry name" value="Methylenetetrahydrofolate reductase"/>
    <property type="match status" value="1"/>
</dbReference>
<dbReference type="GO" id="GO:0071949">
    <property type="term" value="F:FAD binding"/>
    <property type="evidence" value="ECO:0007669"/>
    <property type="project" value="TreeGrafter"/>
</dbReference>
<dbReference type="InterPro" id="IPR029041">
    <property type="entry name" value="FAD-linked_oxidoreductase-like"/>
</dbReference>
<evidence type="ECO:0000256" key="2">
    <source>
        <dbReference type="ARBA" id="ARBA00004777"/>
    </source>
</evidence>
<dbReference type="NCBIfam" id="TIGR00677">
    <property type="entry name" value="fadh2_euk"/>
    <property type="match status" value="1"/>
</dbReference>
<reference evidence="10" key="1">
    <citation type="submission" date="2021-01" db="EMBL/GenBank/DDBJ databases">
        <authorList>
            <person name="Corre E."/>
            <person name="Pelletier E."/>
            <person name="Niang G."/>
            <person name="Scheremetjew M."/>
            <person name="Finn R."/>
            <person name="Kale V."/>
            <person name="Holt S."/>
            <person name="Cochrane G."/>
            <person name="Meng A."/>
            <person name="Brown T."/>
            <person name="Cohen L."/>
        </authorList>
    </citation>
    <scope>NUCLEOTIDE SEQUENCE</scope>
    <source>
        <strain evidence="10">SAG 63-3</strain>
    </source>
</reference>
<dbReference type="CDD" id="cd00537">
    <property type="entry name" value="MTHFR"/>
    <property type="match status" value="1"/>
</dbReference>
<dbReference type="PANTHER" id="PTHR45754:SF3">
    <property type="entry name" value="METHYLENETETRAHYDROFOLATE REDUCTASE (NADPH)"/>
    <property type="match status" value="1"/>
</dbReference>
<dbReference type="GO" id="GO:0035999">
    <property type="term" value="P:tetrahydrofolate interconversion"/>
    <property type="evidence" value="ECO:0007669"/>
    <property type="project" value="UniProtKB-UniPathway"/>
</dbReference>
<evidence type="ECO:0000256" key="1">
    <source>
        <dbReference type="ARBA" id="ARBA00001974"/>
    </source>
</evidence>
<dbReference type="GO" id="GO:0005829">
    <property type="term" value="C:cytosol"/>
    <property type="evidence" value="ECO:0007669"/>
    <property type="project" value="TreeGrafter"/>
</dbReference>
<comment type="pathway">
    <text evidence="2 8">One-carbon metabolism; tetrahydrofolate interconversion.</text>
</comment>
<dbReference type="AlphaFoldDB" id="A0A7S0YJX9"/>
<accession>A0A7S0YJX9</accession>
<evidence type="ECO:0000256" key="8">
    <source>
        <dbReference type="RuleBase" id="RU004254"/>
    </source>
</evidence>
<evidence type="ECO:0000256" key="4">
    <source>
        <dbReference type="ARBA" id="ARBA00022630"/>
    </source>
</evidence>
<dbReference type="SUPFAM" id="SSF51730">
    <property type="entry name" value="FAD-linked oxidoreductase"/>
    <property type="match status" value="1"/>
</dbReference>
<keyword evidence="4" id="KW-0285">Flavoprotein</keyword>
<dbReference type="GO" id="GO:0004489">
    <property type="term" value="F:methylenetetrahydrofolate reductase [NAD(P)H] activity"/>
    <property type="evidence" value="ECO:0007669"/>
    <property type="project" value="InterPro"/>
</dbReference>